<feature type="transmembrane region" description="Helical" evidence="7">
    <location>
        <begin position="36"/>
        <end position="60"/>
    </location>
</feature>
<dbReference type="KEGG" id="arev:RVR_242"/>
<feature type="transmembrane region" description="Helical" evidence="7">
    <location>
        <begin position="278"/>
        <end position="297"/>
    </location>
</feature>
<dbReference type="CDD" id="cd06173">
    <property type="entry name" value="MFS_MefA_like"/>
    <property type="match status" value="1"/>
</dbReference>
<feature type="compositionally biased region" description="Pro residues" evidence="6">
    <location>
        <begin position="427"/>
        <end position="442"/>
    </location>
</feature>
<dbReference type="EMBL" id="AP018365">
    <property type="protein sequence ID" value="BBA95400.1"/>
    <property type="molecule type" value="Genomic_DNA"/>
</dbReference>
<feature type="transmembrane region" description="Helical" evidence="7">
    <location>
        <begin position="334"/>
        <end position="353"/>
    </location>
</feature>
<reference evidence="8 9" key="1">
    <citation type="journal article" date="2010" name="J. Bacteriol.">
        <title>Biochemical characterization of a novel indole prenyltransferase from Streptomyces sp. SN-593.</title>
        <authorList>
            <person name="Takahashi S."/>
            <person name="Takagi H."/>
            <person name="Toyoda A."/>
            <person name="Uramoto M."/>
            <person name="Nogawa T."/>
            <person name="Ueki M."/>
            <person name="Sakaki Y."/>
            <person name="Osada H."/>
        </authorList>
    </citation>
    <scope>NUCLEOTIDE SEQUENCE [LARGE SCALE GENOMIC DNA]</scope>
    <source>
        <strain evidence="8 9">SN-593</strain>
    </source>
</reference>
<dbReference type="RefSeq" id="WP_430393088.1">
    <property type="nucleotide sequence ID" value="NZ_AP018365.1"/>
</dbReference>
<reference evidence="8 9" key="2">
    <citation type="journal article" date="2011" name="J. Antibiot.">
        <title>Furaquinocins I and J: novel polyketide isoprenoid hybrid compounds from Streptomyces reveromyceticus SN-593.</title>
        <authorList>
            <person name="Panthee S."/>
            <person name="Takahashi S."/>
            <person name="Takagi H."/>
            <person name="Nogawa T."/>
            <person name="Oowada E."/>
            <person name="Uramoto M."/>
            <person name="Osada H."/>
        </authorList>
    </citation>
    <scope>NUCLEOTIDE SEQUENCE [LARGE SCALE GENOMIC DNA]</scope>
    <source>
        <strain evidence="8 9">SN-593</strain>
    </source>
</reference>
<feature type="transmembrane region" description="Helical" evidence="7">
    <location>
        <begin position="365"/>
        <end position="384"/>
    </location>
</feature>
<reference evidence="8 9" key="4">
    <citation type="journal article" date="2020" name="Sci. Rep.">
        <title>beta-carboline chemical signals induce reveromycin production through a LuxR family regulator in Streptomyces sp. SN-593.</title>
        <authorList>
            <person name="Panthee S."/>
            <person name="Kito N."/>
            <person name="Hayashi T."/>
            <person name="Shimizu T."/>
            <person name="Ishikawa J."/>
            <person name="Hamamoto H."/>
            <person name="Osada H."/>
            <person name="Takahashi S."/>
        </authorList>
    </citation>
    <scope>NUCLEOTIDE SEQUENCE [LARGE SCALE GENOMIC DNA]</scope>
    <source>
        <strain evidence="8 9">SN-593</strain>
    </source>
</reference>
<dbReference type="GO" id="GO:0005886">
    <property type="term" value="C:plasma membrane"/>
    <property type="evidence" value="ECO:0007669"/>
    <property type="project" value="UniProtKB-SubCell"/>
</dbReference>
<keyword evidence="5 7" id="KW-0472">Membrane</keyword>
<feature type="region of interest" description="Disordered" evidence="6">
    <location>
        <begin position="1"/>
        <end position="22"/>
    </location>
</feature>
<keyword evidence="3 7" id="KW-0812">Transmembrane</keyword>
<feature type="transmembrane region" description="Helical" evidence="7">
    <location>
        <begin position="396"/>
        <end position="417"/>
    </location>
</feature>
<organism evidence="8 9">
    <name type="scientific">Actinacidiphila reveromycinica</name>
    <dbReference type="NCBI Taxonomy" id="659352"/>
    <lineage>
        <taxon>Bacteria</taxon>
        <taxon>Bacillati</taxon>
        <taxon>Actinomycetota</taxon>
        <taxon>Actinomycetes</taxon>
        <taxon>Kitasatosporales</taxon>
        <taxon>Streptomycetaceae</taxon>
        <taxon>Actinacidiphila</taxon>
    </lineage>
</organism>
<feature type="compositionally biased region" description="Basic residues" evidence="6">
    <location>
        <begin position="1"/>
        <end position="12"/>
    </location>
</feature>
<dbReference type="GO" id="GO:0022857">
    <property type="term" value="F:transmembrane transporter activity"/>
    <property type="evidence" value="ECO:0007669"/>
    <property type="project" value="InterPro"/>
</dbReference>
<evidence type="ECO:0000256" key="3">
    <source>
        <dbReference type="ARBA" id="ARBA00022692"/>
    </source>
</evidence>
<sequence length="478" mass="47953">MKRTAPRPRPGSHRPLLDRLPAIPPPPSWAGRDFRLLTGASLIASLGNAGATIAAAYAVIDQGGSATDVGLVVAARTLALVLFLLIGGAVADRLPRQRVMVGANLLNATSQAAFAVLVLTASPALWTMALLAAVGGTGQAFFSPASEGMLLSTVDPAHAGKAFSVYRLTMNGAGIGGAALGGALVAVAGPGWVLAVDAAAFAIAAALRGRLRTPAVERPAGSGGILRELREGWHEFASRSWLWAIVIQFGVVNGVVTASESVYGPLVARDHLGGAAPWGLAIAAGGVGTLCGGVLMIRWRPRRILLAGTLGVFPMALPVVALAGAVAVPLLSTATFVAGVAVEVFAVGWMLALHQEIPEDKMSRVSAYDWLGSISLTPIATALAGPAATAFGRTQALWGSAALVVLLTGSVLLVPGVRRLERHAKATPPPADRPASPGPAPAGPTTTAPSAAAATSGAAVSPGAAATAPLPAGADGPH</sequence>
<evidence type="ECO:0000313" key="8">
    <source>
        <dbReference type="EMBL" id="BBA95400.1"/>
    </source>
</evidence>
<feature type="compositionally biased region" description="Low complexity" evidence="6">
    <location>
        <begin position="443"/>
        <end position="478"/>
    </location>
</feature>
<proteinExistence type="predicted"/>
<comment type="subcellular location">
    <subcellularLocation>
        <location evidence="1">Cell membrane</location>
        <topology evidence="1">Multi-pass membrane protein</topology>
    </subcellularLocation>
</comment>
<evidence type="ECO:0000256" key="1">
    <source>
        <dbReference type="ARBA" id="ARBA00004651"/>
    </source>
</evidence>
<accession>A0A7U3WGV9</accession>
<keyword evidence="9" id="KW-1185">Reference proteome</keyword>
<dbReference type="SUPFAM" id="SSF103473">
    <property type="entry name" value="MFS general substrate transporter"/>
    <property type="match status" value="1"/>
</dbReference>
<reference evidence="8 9" key="3">
    <citation type="journal article" date="2011" name="Nat. Chem. Biol.">
        <title>Reveromycin A biosynthesis uses RevG and RevJ for stereospecific spiroacetal formation.</title>
        <authorList>
            <person name="Takahashi S."/>
            <person name="Toyoda A."/>
            <person name="Sekiyama Y."/>
            <person name="Takagi H."/>
            <person name="Nogawa T."/>
            <person name="Uramoto M."/>
            <person name="Suzuki R."/>
            <person name="Koshino H."/>
            <person name="Kumano T."/>
            <person name="Panthee S."/>
            <person name="Dairi T."/>
            <person name="Ishikawa J."/>
            <person name="Ikeda H."/>
            <person name="Sakaki Y."/>
            <person name="Osada H."/>
        </authorList>
    </citation>
    <scope>NUCLEOTIDE SEQUENCE [LARGE SCALE GENOMIC DNA]</scope>
    <source>
        <strain evidence="8 9">SN-593</strain>
    </source>
</reference>
<evidence type="ECO:0000313" key="9">
    <source>
        <dbReference type="Proteomes" id="UP000595703"/>
    </source>
</evidence>
<name>A0A7U3WGV9_9ACTN</name>
<dbReference type="PANTHER" id="PTHR23513:SF11">
    <property type="entry name" value="STAPHYLOFERRIN A TRANSPORTER"/>
    <property type="match status" value="1"/>
</dbReference>
<feature type="region of interest" description="Disordered" evidence="6">
    <location>
        <begin position="424"/>
        <end position="478"/>
    </location>
</feature>
<protein>
    <submittedName>
        <fullName evidence="8">Putative transmembrane efflux protein</fullName>
    </submittedName>
</protein>
<evidence type="ECO:0000256" key="7">
    <source>
        <dbReference type="SAM" id="Phobius"/>
    </source>
</evidence>
<dbReference type="AlphaFoldDB" id="A0A7U3WGV9"/>
<evidence type="ECO:0000256" key="5">
    <source>
        <dbReference type="ARBA" id="ARBA00023136"/>
    </source>
</evidence>
<dbReference type="PANTHER" id="PTHR23513">
    <property type="entry name" value="INTEGRAL MEMBRANE EFFLUX PROTEIN-RELATED"/>
    <property type="match status" value="1"/>
</dbReference>
<feature type="transmembrane region" description="Helical" evidence="7">
    <location>
        <begin position="112"/>
        <end position="134"/>
    </location>
</feature>
<keyword evidence="2" id="KW-1003">Cell membrane</keyword>
<gene>
    <name evidence="8" type="ORF">RVR_242</name>
</gene>
<feature type="transmembrane region" description="Helical" evidence="7">
    <location>
        <begin position="240"/>
        <end position="258"/>
    </location>
</feature>
<dbReference type="InterPro" id="IPR036259">
    <property type="entry name" value="MFS_trans_sf"/>
</dbReference>
<keyword evidence="4 7" id="KW-1133">Transmembrane helix</keyword>
<feature type="transmembrane region" description="Helical" evidence="7">
    <location>
        <begin position="178"/>
        <end position="207"/>
    </location>
</feature>
<evidence type="ECO:0000256" key="6">
    <source>
        <dbReference type="SAM" id="MobiDB-lite"/>
    </source>
</evidence>
<dbReference type="Pfam" id="PF07690">
    <property type="entry name" value="MFS_1"/>
    <property type="match status" value="1"/>
</dbReference>
<feature type="transmembrane region" description="Helical" evidence="7">
    <location>
        <begin position="304"/>
        <end position="328"/>
    </location>
</feature>
<dbReference type="InterPro" id="IPR011701">
    <property type="entry name" value="MFS"/>
</dbReference>
<dbReference type="Proteomes" id="UP000595703">
    <property type="component" value="Chromosome"/>
</dbReference>
<evidence type="ECO:0000256" key="2">
    <source>
        <dbReference type="ARBA" id="ARBA00022475"/>
    </source>
</evidence>
<dbReference type="Gene3D" id="1.20.1250.20">
    <property type="entry name" value="MFS general substrate transporter like domains"/>
    <property type="match status" value="1"/>
</dbReference>
<feature type="transmembrane region" description="Helical" evidence="7">
    <location>
        <begin position="72"/>
        <end position="91"/>
    </location>
</feature>
<evidence type="ECO:0000256" key="4">
    <source>
        <dbReference type="ARBA" id="ARBA00022989"/>
    </source>
</evidence>